<dbReference type="PATRIC" id="fig|178606.4.peg.715"/>
<comment type="caution">
    <text evidence="1">The sequence shown here is derived from an EMBL/GenBank/DDBJ whole genome shotgun (WGS) entry which is preliminary data.</text>
</comment>
<organism evidence="1 2">
    <name type="scientific">Leptospirillum ferriphilum</name>
    <dbReference type="NCBI Taxonomy" id="178606"/>
    <lineage>
        <taxon>Bacteria</taxon>
        <taxon>Pseudomonadati</taxon>
        <taxon>Nitrospirota</taxon>
        <taxon>Nitrospiria</taxon>
        <taxon>Nitrospirales</taxon>
        <taxon>Nitrospiraceae</taxon>
        <taxon>Leptospirillum</taxon>
    </lineage>
</organism>
<proteinExistence type="predicted"/>
<protein>
    <submittedName>
        <fullName evidence="1">Uncharacterized protein</fullName>
    </submittedName>
</protein>
<dbReference type="EMBL" id="JPGK01000002">
    <property type="protein sequence ID" value="KGA94752.1"/>
    <property type="molecule type" value="Genomic_DNA"/>
</dbReference>
<sequence>MEINVKICTAEAEKVFVSDELMNLNENGIKTDNSDLRRR</sequence>
<name>A0A094WGG5_9BACT</name>
<reference evidence="1 2" key="1">
    <citation type="submission" date="2014-06" db="EMBL/GenBank/DDBJ databases">
        <title>Draft genome sequence of iron oxidizing acidophile Leptospirillum ferriphilum DSM14647.</title>
        <authorList>
            <person name="Cardenas J.P."/>
            <person name="Lazcano M."/>
            <person name="Ossandon F.J."/>
            <person name="Corbett M."/>
            <person name="Holmes D.S."/>
            <person name="Watkin E."/>
        </authorList>
    </citation>
    <scope>NUCLEOTIDE SEQUENCE [LARGE SCALE GENOMIC DNA]</scope>
    <source>
        <strain evidence="1 2">DSM 14647</strain>
    </source>
</reference>
<dbReference type="Proteomes" id="UP000029452">
    <property type="component" value="Unassembled WGS sequence"/>
</dbReference>
<dbReference type="AlphaFoldDB" id="A0A094WGG5"/>
<gene>
    <name evidence="1" type="ORF">LptCag_2182</name>
</gene>
<accession>A0A094WGG5</accession>
<evidence type="ECO:0000313" key="1">
    <source>
        <dbReference type="EMBL" id="KGA94752.1"/>
    </source>
</evidence>
<evidence type="ECO:0000313" key="2">
    <source>
        <dbReference type="Proteomes" id="UP000029452"/>
    </source>
</evidence>